<evidence type="ECO:0000256" key="2">
    <source>
        <dbReference type="ARBA" id="ARBA00022714"/>
    </source>
</evidence>
<dbReference type="PANTHER" id="PTHR10371">
    <property type="entry name" value="NADH DEHYDROGENASE UBIQUINONE FLAVOPROTEIN 2, MITOCHONDRIAL"/>
    <property type="match status" value="1"/>
</dbReference>
<name>A0A9Y2L168_9RHOB</name>
<dbReference type="NCBIfam" id="TIGR01958">
    <property type="entry name" value="nuoE_fam"/>
    <property type="match status" value="1"/>
</dbReference>
<dbReference type="InterPro" id="IPR042128">
    <property type="entry name" value="NuoE_dom"/>
</dbReference>
<feature type="binding site" evidence="8">
    <location>
        <position position="93"/>
    </location>
    <ligand>
        <name>[2Fe-2S] cluster</name>
        <dbReference type="ChEBI" id="CHEBI:190135"/>
    </ligand>
</feature>
<keyword evidence="5 8" id="KW-0411">Iron-sulfur</keyword>
<dbReference type="InterPro" id="IPR036249">
    <property type="entry name" value="Thioredoxin-like_sf"/>
</dbReference>
<dbReference type="SUPFAM" id="SSF52833">
    <property type="entry name" value="Thioredoxin-like"/>
    <property type="match status" value="1"/>
</dbReference>
<dbReference type="GO" id="GO:0051537">
    <property type="term" value="F:2 iron, 2 sulfur cluster binding"/>
    <property type="evidence" value="ECO:0007669"/>
    <property type="project" value="UniProtKB-KW"/>
</dbReference>
<keyword evidence="10" id="KW-1185">Reference proteome</keyword>
<comment type="cofactor">
    <cofactor evidence="6">
        <name>[2Fe-2S] cluster</name>
        <dbReference type="ChEBI" id="CHEBI:190135"/>
    </cofactor>
</comment>
<gene>
    <name evidence="9" type="ORF">QPJ95_01545</name>
</gene>
<feature type="binding site" evidence="8">
    <location>
        <position position="129"/>
    </location>
    <ligand>
        <name>[2Fe-2S] cluster</name>
        <dbReference type="ChEBI" id="CHEBI:190135"/>
    </ligand>
</feature>
<keyword evidence="3 8" id="KW-0479">Metal-binding</keyword>
<sequence length="170" mass="18511">MSDARSLADIKSDLAAQVQQVMTRYPTTRSAIMPALDLAQQKYGGVDGLTYQAVAELLDVPEIWVFEVASFYSLYDRAASGRHHIRLCTNLPCLLRGAEALMMYLQQRLDVGPGETTEDGRFTLSAVECLGACEQAPVLMADKQYHGDLTAAKLDALLASLADQPAEDLS</sequence>
<dbReference type="Gene3D" id="3.40.30.10">
    <property type="entry name" value="Glutaredoxin"/>
    <property type="match status" value="1"/>
</dbReference>
<dbReference type="PANTHER" id="PTHR10371:SF3">
    <property type="entry name" value="NADH DEHYDROGENASE [UBIQUINONE] FLAVOPROTEIN 2, MITOCHONDRIAL"/>
    <property type="match status" value="1"/>
</dbReference>
<comment type="catalytic activity">
    <reaction evidence="7">
        <text>a quinone + NADH + 5 H(+)(in) = a quinol + NAD(+) + 4 H(+)(out)</text>
        <dbReference type="Rhea" id="RHEA:57888"/>
        <dbReference type="ChEBI" id="CHEBI:15378"/>
        <dbReference type="ChEBI" id="CHEBI:24646"/>
        <dbReference type="ChEBI" id="CHEBI:57540"/>
        <dbReference type="ChEBI" id="CHEBI:57945"/>
        <dbReference type="ChEBI" id="CHEBI:132124"/>
    </reaction>
</comment>
<evidence type="ECO:0000256" key="6">
    <source>
        <dbReference type="ARBA" id="ARBA00034078"/>
    </source>
</evidence>
<evidence type="ECO:0000256" key="5">
    <source>
        <dbReference type="ARBA" id="ARBA00023014"/>
    </source>
</evidence>
<dbReference type="RefSeq" id="WP_270918852.1">
    <property type="nucleotide sequence ID" value="NZ_CP127247.1"/>
</dbReference>
<dbReference type="PIRSF" id="PIRSF000216">
    <property type="entry name" value="NADH_DH_24kDa"/>
    <property type="match status" value="1"/>
</dbReference>
<dbReference type="InterPro" id="IPR041921">
    <property type="entry name" value="NuoE_N"/>
</dbReference>
<evidence type="ECO:0000256" key="4">
    <source>
        <dbReference type="ARBA" id="ARBA00023004"/>
    </source>
</evidence>
<comment type="similarity">
    <text evidence="1">Belongs to the complex I 24 kDa subunit family.</text>
</comment>
<dbReference type="Pfam" id="PF01257">
    <property type="entry name" value="2Fe-2S_thioredx"/>
    <property type="match status" value="1"/>
</dbReference>
<dbReference type="Proteomes" id="UP001238334">
    <property type="component" value="Chromosome"/>
</dbReference>
<evidence type="ECO:0000313" key="10">
    <source>
        <dbReference type="Proteomes" id="UP001238334"/>
    </source>
</evidence>
<organism evidence="9 10">
    <name type="scientific">Parasedimentitalea psychrophila</name>
    <dbReference type="NCBI Taxonomy" id="2997337"/>
    <lineage>
        <taxon>Bacteria</taxon>
        <taxon>Pseudomonadati</taxon>
        <taxon>Pseudomonadota</taxon>
        <taxon>Alphaproteobacteria</taxon>
        <taxon>Rhodobacterales</taxon>
        <taxon>Paracoccaceae</taxon>
        <taxon>Parasedimentitalea</taxon>
    </lineage>
</organism>
<feature type="binding site" evidence="8">
    <location>
        <position position="133"/>
    </location>
    <ligand>
        <name>[2Fe-2S] cluster</name>
        <dbReference type="ChEBI" id="CHEBI:190135"/>
    </ligand>
</feature>
<keyword evidence="2 8" id="KW-0001">2Fe-2S</keyword>
<evidence type="ECO:0000256" key="3">
    <source>
        <dbReference type="ARBA" id="ARBA00022723"/>
    </source>
</evidence>
<dbReference type="InterPro" id="IPR002023">
    <property type="entry name" value="NuoE-like"/>
</dbReference>
<dbReference type="EMBL" id="CP127247">
    <property type="protein sequence ID" value="WIY25662.1"/>
    <property type="molecule type" value="Genomic_DNA"/>
</dbReference>
<keyword evidence="4 8" id="KW-0408">Iron</keyword>
<evidence type="ECO:0000256" key="7">
    <source>
        <dbReference type="ARBA" id="ARBA00047712"/>
    </source>
</evidence>
<evidence type="ECO:0000256" key="8">
    <source>
        <dbReference type="PIRSR" id="PIRSR000216-1"/>
    </source>
</evidence>
<proteinExistence type="inferred from homology"/>
<feature type="binding site" evidence="8">
    <location>
        <position position="88"/>
    </location>
    <ligand>
        <name>[2Fe-2S] cluster</name>
        <dbReference type="ChEBI" id="CHEBI:190135"/>
    </ligand>
</feature>
<dbReference type="KEGG" id="ppso:QPJ95_01545"/>
<evidence type="ECO:0000256" key="1">
    <source>
        <dbReference type="ARBA" id="ARBA00010643"/>
    </source>
</evidence>
<comment type="cofactor">
    <cofactor evidence="8">
        <name>[2Fe-2S] cluster</name>
        <dbReference type="ChEBI" id="CHEBI:190135"/>
    </cofactor>
    <text evidence="8">Binds 1 [2Fe-2S] cluster.</text>
</comment>
<dbReference type="CDD" id="cd03064">
    <property type="entry name" value="TRX_Fd_NuoE"/>
    <property type="match status" value="1"/>
</dbReference>
<reference evidence="9 10" key="1">
    <citation type="submission" date="2023-06" db="EMBL/GenBank/DDBJ databases">
        <title>Parasedimentitalea psychrophila sp. nov., a psychrophilic bacterium isolated from deep-sea sediment.</title>
        <authorList>
            <person name="Li A."/>
        </authorList>
    </citation>
    <scope>NUCLEOTIDE SEQUENCE [LARGE SCALE GENOMIC DNA]</scope>
    <source>
        <strain evidence="9 10">QS115</strain>
    </source>
</reference>
<dbReference type="FunFam" id="1.10.10.1590:FF:000001">
    <property type="entry name" value="NADH-quinone oxidoreductase subunit E"/>
    <property type="match status" value="1"/>
</dbReference>
<dbReference type="Gene3D" id="1.10.10.1590">
    <property type="entry name" value="NADH-quinone oxidoreductase subunit E"/>
    <property type="match status" value="1"/>
</dbReference>
<evidence type="ECO:0000313" key="9">
    <source>
        <dbReference type="EMBL" id="WIY25662.1"/>
    </source>
</evidence>
<dbReference type="PROSITE" id="PS01099">
    <property type="entry name" value="COMPLEX1_24K"/>
    <property type="match status" value="1"/>
</dbReference>
<accession>A0A9Y2L168</accession>
<protein>
    <submittedName>
        <fullName evidence="9">NAD(P)H-dependent oxidoreductase subunit E</fullName>
    </submittedName>
</protein>
<dbReference type="GO" id="GO:0046872">
    <property type="term" value="F:metal ion binding"/>
    <property type="evidence" value="ECO:0007669"/>
    <property type="project" value="UniProtKB-KW"/>
</dbReference>
<dbReference type="AlphaFoldDB" id="A0A9Y2L168"/>
<dbReference type="GO" id="GO:0003954">
    <property type="term" value="F:NADH dehydrogenase activity"/>
    <property type="evidence" value="ECO:0007669"/>
    <property type="project" value="TreeGrafter"/>
</dbReference>